<evidence type="ECO:0000259" key="4">
    <source>
        <dbReference type="PROSITE" id="PS50222"/>
    </source>
</evidence>
<evidence type="ECO:0000256" key="1">
    <source>
        <dbReference type="ARBA" id="ARBA00022723"/>
    </source>
</evidence>
<dbReference type="PANTHER" id="PTHR10891">
    <property type="entry name" value="EF-HAND CALCIUM-BINDING DOMAIN CONTAINING PROTEIN"/>
    <property type="match status" value="1"/>
</dbReference>
<reference evidence="5" key="1">
    <citation type="journal article" date="2025" name="Foods">
        <title>Unveiling the Microbial Signatures of Arabica Coffee Cherries: Insights into Ripeness Specific Diversity, Functional Traits, and Implications for Quality and Safety.</title>
        <authorList>
            <consortium name="RefSeq"/>
            <person name="Tenea G.N."/>
            <person name="Cifuentes V."/>
            <person name="Reyes P."/>
            <person name="Cevallos-Vallejos M."/>
        </authorList>
    </citation>
    <scope>NUCLEOTIDE SEQUENCE [LARGE SCALE GENOMIC DNA]</scope>
</reference>
<dbReference type="AlphaFoldDB" id="A0A6P6UIZ2"/>
<dbReference type="PROSITE" id="PS50222">
    <property type="entry name" value="EF_HAND_2"/>
    <property type="match status" value="3"/>
</dbReference>
<dbReference type="InterPro" id="IPR039647">
    <property type="entry name" value="EF_hand_pair_protein_CML-like"/>
</dbReference>
<keyword evidence="1" id="KW-0479">Metal-binding</keyword>
<dbReference type="GeneID" id="113711535"/>
<keyword evidence="5" id="KW-1185">Reference proteome</keyword>
<accession>A0A6P6UIZ2</accession>
<dbReference type="SUPFAM" id="SSF47473">
    <property type="entry name" value="EF-hand"/>
    <property type="match status" value="1"/>
</dbReference>
<feature type="domain" description="EF-hand" evidence="4">
    <location>
        <begin position="122"/>
        <end position="157"/>
    </location>
</feature>
<dbReference type="CDD" id="cd00051">
    <property type="entry name" value="EFh"/>
    <property type="match status" value="1"/>
</dbReference>
<dbReference type="InterPro" id="IPR002048">
    <property type="entry name" value="EF_hand_dom"/>
</dbReference>
<dbReference type="PROSITE" id="PS00018">
    <property type="entry name" value="EF_HAND_1"/>
    <property type="match status" value="3"/>
</dbReference>
<keyword evidence="3" id="KW-0106">Calcium</keyword>
<proteinExistence type="predicted"/>
<dbReference type="GO" id="GO:0005509">
    <property type="term" value="F:calcium ion binding"/>
    <property type="evidence" value="ECO:0007669"/>
    <property type="project" value="InterPro"/>
</dbReference>
<evidence type="ECO:0000313" key="6">
    <source>
        <dbReference type="RefSeq" id="XP_027090494.2"/>
    </source>
</evidence>
<protein>
    <submittedName>
        <fullName evidence="6">Probable calcium-binding protein CML44</fullName>
    </submittedName>
</protein>
<feature type="domain" description="EF-hand" evidence="4">
    <location>
        <begin position="37"/>
        <end position="72"/>
    </location>
</feature>
<reference evidence="6" key="2">
    <citation type="submission" date="2025-08" db="UniProtKB">
        <authorList>
            <consortium name="RefSeq"/>
        </authorList>
    </citation>
    <scope>IDENTIFICATION</scope>
    <source>
        <tissue evidence="6">Leaves</tissue>
    </source>
</reference>
<dbReference type="SMART" id="SM00054">
    <property type="entry name" value="EFh"/>
    <property type="match status" value="3"/>
</dbReference>
<dbReference type="RefSeq" id="XP_027090494.2">
    <property type="nucleotide sequence ID" value="XM_027234693.2"/>
</dbReference>
<dbReference type="InterPro" id="IPR018247">
    <property type="entry name" value="EF_Hand_1_Ca_BS"/>
</dbReference>
<organism evidence="5 6">
    <name type="scientific">Coffea arabica</name>
    <name type="common">Arabian coffee</name>
    <dbReference type="NCBI Taxonomy" id="13443"/>
    <lineage>
        <taxon>Eukaryota</taxon>
        <taxon>Viridiplantae</taxon>
        <taxon>Streptophyta</taxon>
        <taxon>Embryophyta</taxon>
        <taxon>Tracheophyta</taxon>
        <taxon>Spermatophyta</taxon>
        <taxon>Magnoliopsida</taxon>
        <taxon>eudicotyledons</taxon>
        <taxon>Gunneridae</taxon>
        <taxon>Pentapetalae</taxon>
        <taxon>asterids</taxon>
        <taxon>lamiids</taxon>
        <taxon>Gentianales</taxon>
        <taxon>Rubiaceae</taxon>
        <taxon>Ixoroideae</taxon>
        <taxon>Gardenieae complex</taxon>
        <taxon>Bertiereae - Coffeeae clade</taxon>
        <taxon>Coffeeae</taxon>
        <taxon>Coffea</taxon>
    </lineage>
</organism>
<gene>
    <name evidence="6" type="primary">LOC113711535</name>
</gene>
<feature type="domain" description="EF-hand" evidence="4">
    <location>
        <begin position="160"/>
        <end position="194"/>
    </location>
</feature>
<keyword evidence="2" id="KW-0677">Repeat</keyword>
<dbReference type="OrthoDB" id="26525at2759"/>
<dbReference type="Pfam" id="PF13405">
    <property type="entry name" value="EF-hand_6"/>
    <property type="match status" value="1"/>
</dbReference>
<evidence type="ECO:0000256" key="2">
    <source>
        <dbReference type="ARBA" id="ARBA00022737"/>
    </source>
</evidence>
<evidence type="ECO:0000313" key="5">
    <source>
        <dbReference type="Proteomes" id="UP001652660"/>
    </source>
</evidence>
<evidence type="ECO:0000256" key="3">
    <source>
        <dbReference type="ARBA" id="ARBA00022837"/>
    </source>
</evidence>
<dbReference type="InterPro" id="IPR011992">
    <property type="entry name" value="EF-hand-dom_pair"/>
</dbReference>
<dbReference type="Pfam" id="PF13499">
    <property type="entry name" value="EF-hand_7"/>
    <property type="match status" value="1"/>
</dbReference>
<dbReference type="Gene3D" id="1.10.238.10">
    <property type="entry name" value="EF-hand"/>
    <property type="match status" value="2"/>
</dbReference>
<dbReference type="Proteomes" id="UP001652660">
    <property type="component" value="Chromosome 10e"/>
</dbReference>
<name>A0A6P6UIZ2_COFAR</name>
<sequence length="194" mass="22236">MQVSSKYRSISQNRAILDLLKKISSFPFTIYNKMCPINASNLHRIFDKLDRDGDGFVSVDELMWLLETIGVQTSLDELELLVGKKGFLDSIDFLLFHDIVISGKNMDEKKFRKKEQEEEDKHIEKDLVQAFEVFDLNGDGFISSEELQGALCKLGLLDEQCGKDCKSMINVYDTNSDGKLDFEEFKNMMLHSDS</sequence>